<accession>A0A2N3L436</accession>
<name>A0A2N3L436_9PROT</name>
<comment type="caution">
    <text evidence="1">The sequence shown here is derived from an EMBL/GenBank/DDBJ whole genome shotgun (WGS) entry which is preliminary data.</text>
</comment>
<organism evidence="1 2">
    <name type="scientific">Thalassospira lohafexi</name>
    <dbReference type="NCBI Taxonomy" id="744227"/>
    <lineage>
        <taxon>Bacteria</taxon>
        <taxon>Pseudomonadati</taxon>
        <taxon>Pseudomonadota</taxon>
        <taxon>Alphaproteobacteria</taxon>
        <taxon>Rhodospirillales</taxon>
        <taxon>Thalassospiraceae</taxon>
        <taxon>Thalassospira</taxon>
    </lineage>
</organism>
<sequence>MTRKYAAVPLDLPAGECDGGEPVTFGWVFEREGIGKITAAQIDAMAQARFDSKQAHIKEFSGWDGPTWAALDPDTLALERADMIVAVKAAGFEVE</sequence>
<dbReference type="EMBL" id="NXGX01000006">
    <property type="protein sequence ID" value="PKR57467.1"/>
    <property type="molecule type" value="Genomic_DNA"/>
</dbReference>
<dbReference type="Proteomes" id="UP000233332">
    <property type="component" value="Unassembled WGS sequence"/>
</dbReference>
<gene>
    <name evidence="1" type="ORF">COO92_16125</name>
</gene>
<evidence type="ECO:0000313" key="2">
    <source>
        <dbReference type="Proteomes" id="UP000233332"/>
    </source>
</evidence>
<keyword evidence="2" id="KW-1185">Reference proteome</keyword>
<dbReference type="AlphaFoldDB" id="A0A2N3L436"/>
<reference evidence="1 2" key="1">
    <citation type="submission" date="2017-09" db="EMBL/GenBank/DDBJ databases">
        <title>Biodiversity and function of Thalassospira species in the particle-attached aromatic-hydrocarbon-degrading consortia from the surface seawater of the China South Sea.</title>
        <authorList>
            <person name="Dong C."/>
            <person name="Lai Q."/>
            <person name="Shao Z."/>
        </authorList>
    </citation>
    <scope>NUCLEOTIDE SEQUENCE [LARGE SCALE GENOMIC DNA]</scope>
    <source>
        <strain evidence="1 2">139Z-12</strain>
    </source>
</reference>
<protein>
    <submittedName>
        <fullName evidence="1">Uncharacterized protein</fullName>
    </submittedName>
</protein>
<dbReference type="RefSeq" id="WP_101303734.1">
    <property type="nucleotide sequence ID" value="NZ_NXGX01000006.1"/>
</dbReference>
<proteinExistence type="predicted"/>
<evidence type="ECO:0000313" key="1">
    <source>
        <dbReference type="EMBL" id="PKR57467.1"/>
    </source>
</evidence>